<comment type="caution">
    <text evidence="2">The sequence shown here is derived from an EMBL/GenBank/DDBJ whole genome shotgun (WGS) entry which is preliminary data.</text>
</comment>
<dbReference type="Proteomes" id="UP001255696">
    <property type="component" value="Unassembled WGS sequence"/>
</dbReference>
<proteinExistence type="predicted"/>
<dbReference type="RefSeq" id="WP_311898588.1">
    <property type="nucleotide sequence ID" value="NZ_JARQBI010000043.1"/>
</dbReference>
<evidence type="ECO:0000313" key="3">
    <source>
        <dbReference type="Proteomes" id="UP001255696"/>
    </source>
</evidence>
<evidence type="ECO:0000256" key="1">
    <source>
        <dbReference type="SAM" id="MobiDB-lite"/>
    </source>
</evidence>
<gene>
    <name evidence="2" type="ORF">P7H47_11120</name>
</gene>
<organism evidence="2 3">
    <name type="scientific">Enterococcus cecorum</name>
    <dbReference type="NCBI Taxonomy" id="44008"/>
    <lineage>
        <taxon>Bacteria</taxon>
        <taxon>Bacillati</taxon>
        <taxon>Bacillota</taxon>
        <taxon>Bacilli</taxon>
        <taxon>Lactobacillales</taxon>
        <taxon>Enterococcaceae</taxon>
        <taxon>Enterococcus</taxon>
    </lineage>
</organism>
<accession>A0AAW8TRV9</accession>
<sequence length="154" mass="16976">MAKIKNALRKHYVAPWAKETPDTKPQESAWLWLAKDITESAPENDEEVDESADFTGDGTPISTVTSVKRGRSFTGWRNPEDAAQNFIADMEDKLGEGRFCWYKEVSADGKTQKVGVATVSEIEIGDGEASEYESFACKITWNSLPKKTAIVPGA</sequence>
<reference evidence="2" key="1">
    <citation type="submission" date="2023-03" db="EMBL/GenBank/DDBJ databases">
        <authorList>
            <person name="Shen W."/>
            <person name="Cai J."/>
        </authorList>
    </citation>
    <scope>NUCLEOTIDE SEQUENCE</scope>
    <source>
        <strain evidence="2">B245-2</strain>
    </source>
</reference>
<feature type="region of interest" description="Disordered" evidence="1">
    <location>
        <begin position="40"/>
        <end position="61"/>
    </location>
</feature>
<dbReference type="NCBIfam" id="NF047353">
    <property type="entry name" value="tube_lmo2291"/>
    <property type="match status" value="1"/>
</dbReference>
<dbReference type="AlphaFoldDB" id="A0AAW8TRV9"/>
<name>A0AAW8TRV9_9ENTE</name>
<protein>
    <submittedName>
        <fullName evidence="2">Phage tail protein</fullName>
    </submittedName>
</protein>
<feature type="compositionally biased region" description="Acidic residues" evidence="1">
    <location>
        <begin position="42"/>
        <end position="52"/>
    </location>
</feature>
<dbReference type="EMBL" id="JARQBI010000043">
    <property type="protein sequence ID" value="MDT2797788.1"/>
    <property type="molecule type" value="Genomic_DNA"/>
</dbReference>
<evidence type="ECO:0000313" key="2">
    <source>
        <dbReference type="EMBL" id="MDT2797788.1"/>
    </source>
</evidence>